<dbReference type="RefSeq" id="WP_264850320.1">
    <property type="nucleotide sequence ID" value="NZ_BRXR01000001.1"/>
</dbReference>
<dbReference type="InterPro" id="IPR011990">
    <property type="entry name" value="TPR-like_helical_dom_sf"/>
</dbReference>
<evidence type="ECO:0000256" key="2">
    <source>
        <dbReference type="ARBA" id="ARBA00022803"/>
    </source>
</evidence>
<feature type="repeat" description="TPR" evidence="3">
    <location>
        <begin position="162"/>
        <end position="195"/>
    </location>
</feature>
<keyword evidence="4" id="KW-1133">Transmembrane helix</keyword>
<dbReference type="PANTHER" id="PTHR45586">
    <property type="entry name" value="TPR REPEAT-CONTAINING PROTEIN PA4667"/>
    <property type="match status" value="1"/>
</dbReference>
<accession>A0ABQ5N7D4</accession>
<name>A0ABQ5N7D4_9CLOT</name>
<dbReference type="Gene3D" id="1.25.40.10">
    <property type="entry name" value="Tetratricopeptide repeat domain"/>
    <property type="match status" value="2"/>
</dbReference>
<dbReference type="Pfam" id="PF13432">
    <property type="entry name" value="TPR_16"/>
    <property type="match status" value="1"/>
</dbReference>
<evidence type="ECO:0008006" key="7">
    <source>
        <dbReference type="Google" id="ProtNLM"/>
    </source>
</evidence>
<sequence length="251" mass="28844">MTKIVLILLIIAFITYLLYSNMPIFLFVKANKKYSNAETAEAMKLYEKAYNFKHCKPSIKIMYTYVLIRNGEIDKAEKILNEVSTAKLLPKDEITIGLNLSLIMWKKNNLPKAIELLEQLISKGYKNSTVYQNLGYYLILNGDYSKALEFNKEAYDYSNTDLGILDNLGMNYYFLEDYEKAAEIYKDVISKNPTFATAYYYYGKTLKALGDSSKALEMFNNGLSCNFTFISPIDKACLENEINTLKDDLNN</sequence>
<keyword evidence="4" id="KW-0812">Transmembrane</keyword>
<keyword evidence="1" id="KW-0677">Repeat</keyword>
<feature type="transmembrane region" description="Helical" evidence="4">
    <location>
        <begin position="6"/>
        <end position="28"/>
    </location>
</feature>
<proteinExistence type="predicted"/>
<organism evidence="5 6">
    <name type="scientific">Clostridium omnivorum</name>
    <dbReference type="NCBI Taxonomy" id="1604902"/>
    <lineage>
        <taxon>Bacteria</taxon>
        <taxon>Bacillati</taxon>
        <taxon>Bacillota</taxon>
        <taxon>Clostridia</taxon>
        <taxon>Eubacteriales</taxon>
        <taxon>Clostridiaceae</taxon>
        <taxon>Clostridium</taxon>
    </lineage>
</organism>
<keyword evidence="6" id="KW-1185">Reference proteome</keyword>
<evidence type="ECO:0000256" key="4">
    <source>
        <dbReference type="SAM" id="Phobius"/>
    </source>
</evidence>
<gene>
    <name evidence="5" type="ORF">bsdE14_24510</name>
</gene>
<dbReference type="PANTHER" id="PTHR45586:SF1">
    <property type="entry name" value="LIPOPOLYSACCHARIDE ASSEMBLY PROTEIN B"/>
    <property type="match status" value="1"/>
</dbReference>
<dbReference type="InterPro" id="IPR051012">
    <property type="entry name" value="CellSynth/LPSAsmb/PSIAsmb"/>
</dbReference>
<dbReference type="EMBL" id="BRXR01000001">
    <property type="protein sequence ID" value="GLC31041.1"/>
    <property type="molecule type" value="Genomic_DNA"/>
</dbReference>
<protein>
    <recommendedName>
        <fullName evidence="7">Tetratricopeptide repeat protein</fullName>
    </recommendedName>
</protein>
<comment type="caution">
    <text evidence="5">The sequence shown here is derived from an EMBL/GenBank/DDBJ whole genome shotgun (WGS) entry which is preliminary data.</text>
</comment>
<dbReference type="Proteomes" id="UP001208567">
    <property type="component" value="Unassembled WGS sequence"/>
</dbReference>
<dbReference type="SMART" id="SM00028">
    <property type="entry name" value="TPR"/>
    <property type="match status" value="3"/>
</dbReference>
<evidence type="ECO:0000256" key="1">
    <source>
        <dbReference type="ARBA" id="ARBA00022737"/>
    </source>
</evidence>
<dbReference type="InterPro" id="IPR019734">
    <property type="entry name" value="TPR_rpt"/>
</dbReference>
<keyword evidence="4" id="KW-0472">Membrane</keyword>
<evidence type="ECO:0000313" key="5">
    <source>
        <dbReference type="EMBL" id="GLC31041.1"/>
    </source>
</evidence>
<reference evidence="5 6" key="1">
    <citation type="journal article" date="2024" name="Int. J. Syst. Evol. Microbiol.">
        <title>Clostridium omnivorum sp. nov., isolated from anoxic soil under the treatment of reductive soil disinfestation.</title>
        <authorList>
            <person name="Ueki A."/>
            <person name="Tonouchi A."/>
            <person name="Kaku N."/>
            <person name="Honma S."/>
            <person name="Ueki K."/>
        </authorList>
    </citation>
    <scope>NUCLEOTIDE SEQUENCE [LARGE SCALE GENOMIC DNA]</scope>
    <source>
        <strain evidence="5 6">E14</strain>
    </source>
</reference>
<evidence type="ECO:0000313" key="6">
    <source>
        <dbReference type="Proteomes" id="UP001208567"/>
    </source>
</evidence>
<feature type="repeat" description="TPR" evidence="3">
    <location>
        <begin position="128"/>
        <end position="161"/>
    </location>
</feature>
<dbReference type="SUPFAM" id="SSF48452">
    <property type="entry name" value="TPR-like"/>
    <property type="match status" value="2"/>
</dbReference>
<dbReference type="Pfam" id="PF13431">
    <property type="entry name" value="TPR_17"/>
    <property type="match status" value="1"/>
</dbReference>
<keyword evidence="2 3" id="KW-0802">TPR repeat</keyword>
<dbReference type="PROSITE" id="PS50005">
    <property type="entry name" value="TPR"/>
    <property type="match status" value="2"/>
</dbReference>
<evidence type="ECO:0000256" key="3">
    <source>
        <dbReference type="PROSITE-ProRule" id="PRU00339"/>
    </source>
</evidence>